<dbReference type="PROSITE" id="PS51192">
    <property type="entry name" value="HELICASE_ATP_BIND_1"/>
    <property type="match status" value="1"/>
</dbReference>
<evidence type="ECO:0000256" key="9">
    <source>
        <dbReference type="ARBA" id="ARBA00023204"/>
    </source>
</evidence>
<dbReference type="PROSITE" id="PS51194">
    <property type="entry name" value="HELICASE_CTER"/>
    <property type="match status" value="1"/>
</dbReference>
<dbReference type="HAMAP" id="MF_00969">
    <property type="entry name" value="TRCF"/>
    <property type="match status" value="1"/>
</dbReference>
<dbReference type="SUPFAM" id="SSF143517">
    <property type="entry name" value="TRCF domain-like"/>
    <property type="match status" value="1"/>
</dbReference>
<evidence type="ECO:0000256" key="6">
    <source>
        <dbReference type="ARBA" id="ARBA00022806"/>
    </source>
</evidence>
<dbReference type="eggNOG" id="COG1197">
    <property type="taxonomic scope" value="Bacteria"/>
</dbReference>
<evidence type="ECO:0000256" key="5">
    <source>
        <dbReference type="ARBA" id="ARBA00022801"/>
    </source>
</evidence>
<evidence type="ECO:0000256" key="4">
    <source>
        <dbReference type="ARBA" id="ARBA00022763"/>
    </source>
</evidence>
<dbReference type="PANTHER" id="PTHR47964">
    <property type="entry name" value="ATP-DEPENDENT DNA HELICASE HOMOLOG RECG, CHLOROPLASTIC"/>
    <property type="match status" value="1"/>
</dbReference>
<dbReference type="InterPro" id="IPR005118">
    <property type="entry name" value="TRCF_C"/>
</dbReference>
<evidence type="ECO:0000256" key="11">
    <source>
        <dbReference type="ARBA" id="ARBA00061399"/>
    </source>
</evidence>
<protein>
    <recommendedName>
        <fullName evidence="12 13">Transcription-repair-coupling factor</fullName>
        <shortName evidence="13">TRCF</shortName>
        <ecNumber evidence="13">3.6.4.-</ecNumber>
    </recommendedName>
</protein>
<dbReference type="Pfam" id="PF03461">
    <property type="entry name" value="TRCF"/>
    <property type="match status" value="1"/>
</dbReference>
<evidence type="ECO:0000256" key="2">
    <source>
        <dbReference type="ARBA" id="ARBA00022490"/>
    </source>
</evidence>
<evidence type="ECO:0000256" key="12">
    <source>
        <dbReference type="ARBA" id="ARBA00070128"/>
    </source>
</evidence>
<keyword evidence="8 13" id="KW-0238">DNA-binding</keyword>
<evidence type="ECO:0000256" key="8">
    <source>
        <dbReference type="ARBA" id="ARBA00023125"/>
    </source>
</evidence>
<dbReference type="Pfam" id="PF17757">
    <property type="entry name" value="UvrB_inter"/>
    <property type="match status" value="1"/>
</dbReference>
<sequence>MRLQGLFTPIVSSGKFENVLRGIKNNQFPININGLSESGKAYAIWSLFESSDDSIVIFTSSDVESKKLHEELSFFTTNAYYFPTKDIVFYNITAISGDLIWERLKVFKELVGNGKRIIVTSIETLRGLYIPIDVMKKYHFKLKEGKEVDELELVEKLVESGYERVEVVEGRGQFSKRGGIIDIFPPVSRYPYRIELFGDEIDSIRTFNVESQRSIEKVKTAEITPAKEVIIPKSICNDSIERIKEDLEKVKISLGNNNEAKDKLSDIVSKNIESLIERGSFETVDSYLTYFYDKPADFLEYFNNPIVIVDEVDRSVGKLESLGYEFLEDYNTYLSRGDILPRQGDIVLSKDVIVEKIEGSKLITLSMLTKGDKYFPSYLTVNFNQTTLNSYQGKMEFFIDDIKERKASGDKIVILSGTRARGERLEKNLREEDIEALYKDSFDEILDGQVIITFGMIDKGFQFPDLGLSVISDKELFGQGKRKSKKKNKAKGIGKIKSFTELNPGDYVVHVSHGIGVYKGITQLEIDNVKKDFLEISYAKDDKVYVPVEQFDLIQKYIGSEGKIPKINKLGGNEWQKAKSKVRSSINVIAEDLVKLYAARSAITGYSYRKDTPWQKQFEDEFPYEETEDQLLAIEDIKKDMESNKPMDRLLCGDVGYGKTEVAMRAAFKSVMDGKQVAILVPTTILAEQHFKNFKERFSGFPVNIDMISRFKTAASIKKTLTALKEGNVDILIGTHKILGASVQFKDLGLLIIDEEQRFGVKHKEKIKEFKKNVDVLTLTATPIPRTLHMSLTGVRGISVIETPPENRYPVQTYVVEYNDQLIRDAILREINRGGQVFFVYNRVESIMEMESYLSNIVPEAKIITAHGRMKENELENVMVSFMKGEYDILLATTIIETGIDIQNANTMIIYDADKMGLSQLYQLRGRVGRTNRMAYAYLMYRKDKVLTEVAEKRLKAIKDFTELGSGFKVAMRDLEIRGAGNLMGSAQHGHMASIGYDLYCKMLEDTIKVIKGEIDKEVVDTVVDIKVNAYIPNNYIEDEVTKIEIYKKIASIESKEEKEEIIEEIIDRFGDIPTSVNNLIDISYIRVLGKNLGIIEIKDKNSLIDIKFDNRDRITGNMITNVVEKYSRRISFKDGENPVMSYSIEKRDKILVEIKTIIEDITKFVEE</sequence>
<evidence type="ECO:0000256" key="7">
    <source>
        <dbReference type="ARBA" id="ARBA00022840"/>
    </source>
</evidence>
<dbReference type="Proteomes" id="UP000019426">
    <property type="component" value="Chromosome M2/40_rep1"/>
</dbReference>
<keyword evidence="9 13" id="KW-0234">DNA repair</keyword>
<comment type="function">
    <text evidence="13">Couples transcription and DNA repair by recognizing RNA polymerase (RNAP) stalled at DNA lesions. Mediates ATP-dependent release of RNAP and its truncated transcript from the DNA, and recruitment of nucleotide excision repair machinery to the damaged site.</text>
</comment>
<reference evidence="16 17" key="1">
    <citation type="submission" date="2013-11" db="EMBL/GenBank/DDBJ databases">
        <title>Complete genome sequence of Clostridum sp. M2/40.</title>
        <authorList>
            <person name="Wibberg D."/>
            <person name="Puehler A."/>
            <person name="Schlueter A."/>
        </authorList>
    </citation>
    <scope>NUCLEOTIDE SEQUENCE [LARGE SCALE GENOMIC DNA]</scope>
    <source>
        <strain evidence="17">M2/40</strain>
    </source>
</reference>
<dbReference type="Gene3D" id="3.90.1150.50">
    <property type="entry name" value="Transcription-repair-coupling factor, D7 domain"/>
    <property type="match status" value="1"/>
</dbReference>
<evidence type="ECO:0000256" key="10">
    <source>
        <dbReference type="ARBA" id="ARBA00061104"/>
    </source>
</evidence>
<evidence type="ECO:0000259" key="15">
    <source>
        <dbReference type="PROSITE" id="PS51194"/>
    </source>
</evidence>
<dbReference type="InterPro" id="IPR036101">
    <property type="entry name" value="CarD-like/TRCF_RID_sf"/>
</dbReference>
<feature type="domain" description="Helicase C-terminal" evidence="15">
    <location>
        <begin position="810"/>
        <end position="976"/>
    </location>
</feature>
<feature type="domain" description="Helicase ATP-binding" evidence="14">
    <location>
        <begin position="640"/>
        <end position="801"/>
    </location>
</feature>
<keyword evidence="7 13" id="KW-0067">ATP-binding</keyword>
<dbReference type="Pfam" id="PF00271">
    <property type="entry name" value="Helicase_C"/>
    <property type="match status" value="1"/>
</dbReference>
<dbReference type="Gene3D" id="2.40.10.170">
    <property type="match status" value="1"/>
</dbReference>
<evidence type="ECO:0000256" key="3">
    <source>
        <dbReference type="ARBA" id="ARBA00022741"/>
    </source>
</evidence>
<dbReference type="InterPro" id="IPR027417">
    <property type="entry name" value="P-loop_NTPase"/>
</dbReference>
<organism evidence="16 17">
    <name type="scientific">Clostridium bornimense</name>
    <dbReference type="NCBI Taxonomy" id="1216932"/>
    <lineage>
        <taxon>Bacteria</taxon>
        <taxon>Bacillati</taxon>
        <taxon>Bacillota</taxon>
        <taxon>Clostridia</taxon>
        <taxon>Eubacteriales</taxon>
        <taxon>Clostridiaceae</taxon>
        <taxon>Clostridium</taxon>
    </lineage>
</organism>
<dbReference type="RefSeq" id="WP_044039448.1">
    <property type="nucleotide sequence ID" value="NZ_HG917868.1"/>
</dbReference>
<dbReference type="NCBIfam" id="TIGR00580">
    <property type="entry name" value="mfd"/>
    <property type="match status" value="1"/>
</dbReference>
<dbReference type="AlphaFoldDB" id="W6RYV5"/>
<evidence type="ECO:0000313" key="16">
    <source>
        <dbReference type="EMBL" id="CDM69653.1"/>
    </source>
</evidence>
<dbReference type="HOGENOM" id="CLU_005122_1_3_9"/>
<dbReference type="GO" id="GO:0003684">
    <property type="term" value="F:damaged DNA binding"/>
    <property type="evidence" value="ECO:0007669"/>
    <property type="project" value="InterPro"/>
</dbReference>
<dbReference type="Gene3D" id="3.40.50.11180">
    <property type="match status" value="1"/>
</dbReference>
<dbReference type="GO" id="GO:0005737">
    <property type="term" value="C:cytoplasm"/>
    <property type="evidence" value="ECO:0007669"/>
    <property type="project" value="UniProtKB-SubCell"/>
</dbReference>
<evidence type="ECO:0000313" key="17">
    <source>
        <dbReference type="Proteomes" id="UP000019426"/>
    </source>
</evidence>
<dbReference type="EMBL" id="HG917868">
    <property type="protein sequence ID" value="CDM69653.1"/>
    <property type="molecule type" value="Genomic_DNA"/>
</dbReference>
<dbReference type="SUPFAM" id="SSF52540">
    <property type="entry name" value="P-loop containing nucleoside triphosphate hydrolases"/>
    <property type="match status" value="4"/>
</dbReference>
<dbReference type="SMART" id="SM01058">
    <property type="entry name" value="CarD_TRCF"/>
    <property type="match status" value="1"/>
</dbReference>
<dbReference type="PANTHER" id="PTHR47964:SF1">
    <property type="entry name" value="ATP-DEPENDENT DNA HELICASE HOMOLOG RECG, CHLOROPLASTIC"/>
    <property type="match status" value="1"/>
</dbReference>
<dbReference type="InterPro" id="IPR011545">
    <property type="entry name" value="DEAD/DEAH_box_helicase_dom"/>
</dbReference>
<name>W6RYV5_9CLOT</name>
<dbReference type="InterPro" id="IPR014001">
    <property type="entry name" value="Helicase_ATP-bd"/>
</dbReference>
<dbReference type="Pfam" id="PF02559">
    <property type="entry name" value="CarD_TRCF_RID"/>
    <property type="match status" value="1"/>
</dbReference>
<keyword evidence="6" id="KW-0347">Helicase</keyword>
<keyword evidence="4 13" id="KW-0227">DNA damage</keyword>
<dbReference type="STRING" id="1216932.CM240_2528"/>
<dbReference type="InterPro" id="IPR047112">
    <property type="entry name" value="RecG/Mfd"/>
</dbReference>
<evidence type="ECO:0000259" key="14">
    <source>
        <dbReference type="PROSITE" id="PS51192"/>
    </source>
</evidence>
<dbReference type="CDD" id="cd17991">
    <property type="entry name" value="DEXHc_TRCF"/>
    <property type="match status" value="1"/>
</dbReference>
<keyword evidence="5 13" id="KW-0378">Hydrolase</keyword>
<keyword evidence="3 13" id="KW-0547">Nucleotide-binding</keyword>
<dbReference type="InterPro" id="IPR001650">
    <property type="entry name" value="Helicase_C-like"/>
</dbReference>
<comment type="subcellular location">
    <subcellularLocation>
        <location evidence="1 13">Cytoplasm</location>
    </subcellularLocation>
</comment>
<dbReference type="KEGG" id="clt:CM240_2528"/>
<dbReference type="GO" id="GO:0016787">
    <property type="term" value="F:hydrolase activity"/>
    <property type="evidence" value="ECO:0007669"/>
    <property type="project" value="UniProtKB-KW"/>
</dbReference>
<dbReference type="OrthoDB" id="9804325at2"/>
<dbReference type="InterPro" id="IPR037235">
    <property type="entry name" value="TRCF-like_C_D7"/>
</dbReference>
<dbReference type="GO" id="GO:0000716">
    <property type="term" value="P:transcription-coupled nucleotide-excision repair, DNA damage recognition"/>
    <property type="evidence" value="ECO:0007669"/>
    <property type="project" value="UniProtKB-UniRule"/>
</dbReference>
<keyword evidence="17" id="KW-1185">Reference proteome</keyword>
<dbReference type="Gene3D" id="3.30.2060.10">
    <property type="entry name" value="Penicillin-binding protein 1b domain"/>
    <property type="match status" value="1"/>
</dbReference>
<dbReference type="PATRIC" id="fig|1216932.3.peg.2497"/>
<dbReference type="InterPro" id="IPR004576">
    <property type="entry name" value="Mfd"/>
</dbReference>
<dbReference type="EC" id="3.6.4.-" evidence="13"/>
<dbReference type="GO" id="GO:0005524">
    <property type="term" value="F:ATP binding"/>
    <property type="evidence" value="ECO:0007669"/>
    <property type="project" value="UniProtKB-UniRule"/>
</dbReference>
<gene>
    <name evidence="13 16" type="primary">mfd</name>
    <name evidence="16" type="ORF">CM240_2528</name>
</gene>
<dbReference type="SMART" id="SM00490">
    <property type="entry name" value="HELICc"/>
    <property type="match status" value="1"/>
</dbReference>
<proteinExistence type="inferred from homology"/>
<dbReference type="GO" id="GO:0003678">
    <property type="term" value="F:DNA helicase activity"/>
    <property type="evidence" value="ECO:0007669"/>
    <property type="project" value="TreeGrafter"/>
</dbReference>
<evidence type="ECO:0000256" key="13">
    <source>
        <dbReference type="HAMAP-Rule" id="MF_00969"/>
    </source>
</evidence>
<dbReference type="SMART" id="SM00487">
    <property type="entry name" value="DEXDc"/>
    <property type="match status" value="1"/>
</dbReference>
<dbReference type="Pfam" id="PF00270">
    <property type="entry name" value="DEAD"/>
    <property type="match status" value="1"/>
</dbReference>
<dbReference type="InterPro" id="IPR003711">
    <property type="entry name" value="CarD-like/TRCF_RID"/>
</dbReference>
<dbReference type="SMART" id="SM00982">
    <property type="entry name" value="TRCF"/>
    <property type="match status" value="1"/>
</dbReference>
<comment type="similarity">
    <text evidence="10 13">In the N-terminal section; belongs to the UvrB family.</text>
</comment>
<keyword evidence="2 13" id="KW-0963">Cytoplasm</keyword>
<dbReference type="FunFam" id="3.40.50.300:FF:000546">
    <property type="entry name" value="Transcription-repair-coupling factor"/>
    <property type="match status" value="1"/>
</dbReference>
<dbReference type="Gene3D" id="3.40.50.300">
    <property type="entry name" value="P-loop containing nucleotide triphosphate hydrolases"/>
    <property type="match status" value="2"/>
</dbReference>
<evidence type="ECO:0000256" key="1">
    <source>
        <dbReference type="ARBA" id="ARBA00004496"/>
    </source>
</evidence>
<comment type="similarity">
    <text evidence="11 13">In the C-terminal section; belongs to the helicase family. RecG subfamily.</text>
</comment>
<dbReference type="InterPro" id="IPR041471">
    <property type="entry name" value="UvrB_inter"/>
</dbReference>
<dbReference type="SUPFAM" id="SSF141259">
    <property type="entry name" value="CarD-like"/>
    <property type="match status" value="1"/>
</dbReference>
<accession>W6RYV5</accession>
<dbReference type="GO" id="GO:0006355">
    <property type="term" value="P:regulation of DNA-templated transcription"/>
    <property type="evidence" value="ECO:0007669"/>
    <property type="project" value="UniProtKB-UniRule"/>
</dbReference>